<dbReference type="Pfam" id="PF13976">
    <property type="entry name" value="gag_pre-integrs"/>
    <property type="match status" value="1"/>
</dbReference>
<evidence type="ECO:0000259" key="1">
    <source>
        <dbReference type="Pfam" id="PF13976"/>
    </source>
</evidence>
<feature type="domain" description="GAG-pre-integrase" evidence="1">
    <location>
        <begin position="293"/>
        <end position="352"/>
    </location>
</feature>
<comment type="caution">
    <text evidence="2">The sequence shown here is derived from an EMBL/GenBank/DDBJ whole genome shotgun (WGS) entry which is preliminary data.</text>
</comment>
<proteinExistence type="predicted"/>
<dbReference type="EMBL" id="JACGCM010000012">
    <property type="protein sequence ID" value="KAF6176939.1"/>
    <property type="molecule type" value="Genomic_DNA"/>
</dbReference>
<evidence type="ECO:0000313" key="3">
    <source>
        <dbReference type="Proteomes" id="UP000541444"/>
    </source>
</evidence>
<dbReference type="OrthoDB" id="1751483at2759"/>
<accession>A0A7J7PBZ1</accession>
<name>A0A7J7PBZ1_9MAGN</name>
<dbReference type="Proteomes" id="UP000541444">
    <property type="component" value="Unassembled WGS sequence"/>
</dbReference>
<sequence length="424" mass="47586">MEVTTSPCGQLALTQNWENKRMVKPYLASAEQVISTPDPKGRFRMHSTYAVVRRSISVYKALYKSFGGFAADVVAAIDQKCVTSVSNSRKRVTFSDVVEVFGDDSCVIPFGSSLLTSGDYSDVEVKGKRVSHIENGSKKLIKAWNCSKVKIPIVPPIIISNDLCDMTCDIRDKPCNVIHGTRDKLCWLSYGVCKRSRLDLDAPLEIASDKSELSSYDECYHIVDNGDVRIVLTNYHSFSSDTVQYVSSMARNMFSSQLSDLGLLATFGNDAFEIMKEAITLVWDKRQDAYLEMCNANDEIIGVVTSMVDSRVWHEKLGHVSIWMKALFSRRILDKLKSIDLFFCEDIVLVKQKKVRVSSNGGLHVFDVFIGDSTQELGVHFLNNETDWLDVFPRWKAWVEIETGLMLKCLGSNGDGDQLVMSLL</sequence>
<dbReference type="InterPro" id="IPR025724">
    <property type="entry name" value="GAG-pre-integrase_dom"/>
</dbReference>
<protein>
    <recommendedName>
        <fullName evidence="1">GAG-pre-integrase domain-containing protein</fullName>
    </recommendedName>
</protein>
<evidence type="ECO:0000313" key="2">
    <source>
        <dbReference type="EMBL" id="KAF6176939.1"/>
    </source>
</evidence>
<keyword evidence="3" id="KW-1185">Reference proteome</keyword>
<dbReference type="AlphaFoldDB" id="A0A7J7PBZ1"/>
<reference evidence="2 3" key="1">
    <citation type="journal article" date="2020" name="IScience">
        <title>Genome Sequencing of the Endangered Kingdonia uniflora (Circaeasteraceae, Ranunculales) Reveals Potential Mechanisms of Evolutionary Specialization.</title>
        <authorList>
            <person name="Sun Y."/>
            <person name="Deng T."/>
            <person name="Zhang A."/>
            <person name="Moore M.J."/>
            <person name="Landis J.B."/>
            <person name="Lin N."/>
            <person name="Zhang H."/>
            <person name="Zhang X."/>
            <person name="Huang J."/>
            <person name="Zhang X."/>
            <person name="Sun H."/>
            <person name="Wang H."/>
        </authorList>
    </citation>
    <scope>NUCLEOTIDE SEQUENCE [LARGE SCALE GENOMIC DNA]</scope>
    <source>
        <strain evidence="2">TB1705</strain>
        <tissue evidence="2">Leaf</tissue>
    </source>
</reference>
<gene>
    <name evidence="2" type="ORF">GIB67_027739</name>
</gene>
<organism evidence="2 3">
    <name type="scientific">Kingdonia uniflora</name>
    <dbReference type="NCBI Taxonomy" id="39325"/>
    <lineage>
        <taxon>Eukaryota</taxon>
        <taxon>Viridiplantae</taxon>
        <taxon>Streptophyta</taxon>
        <taxon>Embryophyta</taxon>
        <taxon>Tracheophyta</taxon>
        <taxon>Spermatophyta</taxon>
        <taxon>Magnoliopsida</taxon>
        <taxon>Ranunculales</taxon>
        <taxon>Circaeasteraceae</taxon>
        <taxon>Kingdonia</taxon>
    </lineage>
</organism>